<dbReference type="InterPro" id="IPR007138">
    <property type="entry name" value="ABM_dom"/>
</dbReference>
<dbReference type="HOGENOM" id="CLU_131496_6_2_9"/>
<dbReference type="GeneID" id="93641902"/>
<gene>
    <name evidence="1" type="ORF">BG04_3854</name>
</gene>
<dbReference type="KEGG" id="bmeg:BG04_3854"/>
<dbReference type="InterPro" id="IPR011008">
    <property type="entry name" value="Dimeric_a/b-barrel"/>
</dbReference>
<dbReference type="EMBL" id="CP009920">
    <property type="protein sequence ID" value="AJI25523.1"/>
    <property type="molecule type" value="Genomic_DNA"/>
</dbReference>
<dbReference type="RefSeq" id="WP_034653244.1">
    <property type="nucleotide sequence ID" value="NZ_BCVB01000002.1"/>
</dbReference>
<dbReference type="PROSITE" id="PS51725">
    <property type="entry name" value="ABM"/>
    <property type="match status" value="1"/>
</dbReference>
<evidence type="ECO:0000313" key="2">
    <source>
        <dbReference type="Proteomes" id="UP000031829"/>
    </source>
</evidence>
<dbReference type="Gene3D" id="3.30.70.100">
    <property type="match status" value="1"/>
</dbReference>
<dbReference type="PANTHER" id="PTHR33336:SF3">
    <property type="entry name" value="ABM DOMAIN-CONTAINING PROTEIN"/>
    <property type="match status" value="1"/>
</dbReference>
<keyword evidence="1" id="KW-0560">Oxidoreductase</keyword>
<dbReference type="Proteomes" id="UP000031829">
    <property type="component" value="Chromosome"/>
</dbReference>
<protein>
    <submittedName>
        <fullName evidence="1">Antibiotic biosynthesis monooxygenase family protein</fullName>
    </submittedName>
</protein>
<dbReference type="PANTHER" id="PTHR33336">
    <property type="entry name" value="QUINOL MONOOXYGENASE YGIN-RELATED"/>
    <property type="match status" value="1"/>
</dbReference>
<keyword evidence="1" id="KW-0503">Monooxygenase</keyword>
<evidence type="ECO:0000313" key="1">
    <source>
        <dbReference type="EMBL" id="AJI25523.1"/>
    </source>
</evidence>
<proteinExistence type="predicted"/>
<reference evidence="1 2" key="1">
    <citation type="journal article" date="2015" name="Genome Announc.">
        <title>Complete genome sequences for 35 biothreat assay-relevant bacillus species.</title>
        <authorList>
            <person name="Johnson S.L."/>
            <person name="Daligault H.E."/>
            <person name="Davenport K.W."/>
            <person name="Jaissle J."/>
            <person name="Frey K.G."/>
            <person name="Ladner J.T."/>
            <person name="Broomall S.M."/>
            <person name="Bishop-Lilly K.A."/>
            <person name="Bruce D.C."/>
            <person name="Gibbons H.S."/>
            <person name="Coyne S.R."/>
            <person name="Lo C.C."/>
            <person name="Meincke L."/>
            <person name="Munk A.C."/>
            <person name="Koroleva G.I."/>
            <person name="Rosenzweig C.N."/>
            <person name="Palacios G.F."/>
            <person name="Redden C.L."/>
            <person name="Minogue T.D."/>
            <person name="Chain P.S."/>
        </authorList>
    </citation>
    <scope>NUCLEOTIDE SEQUENCE [LARGE SCALE GENOMIC DNA]</scope>
    <source>
        <strain evidence="2">ATCC 14581 / DSM 32 / JCM 2506 / NBRC 15308 / NCIMB 9376 / NCTC 10342 / NRRL B-14308 / VKM B-512</strain>
    </source>
</reference>
<dbReference type="GO" id="GO:0004497">
    <property type="term" value="F:monooxygenase activity"/>
    <property type="evidence" value="ECO:0007669"/>
    <property type="project" value="UniProtKB-KW"/>
</dbReference>
<name>A0A0B6AXV1_PRIM2</name>
<accession>A0A0B6AXV1</accession>
<sequence>MSEIIINAILQAKPGKEEELRSELVKVIEPSREEKGCIQYTLHQDTDKEGTFVFYEKWKSKEDVKAHIETPHYQQYRQQTEPLIESRAVHRLQEVR</sequence>
<dbReference type="SUPFAM" id="SSF54909">
    <property type="entry name" value="Dimeric alpha+beta barrel"/>
    <property type="match status" value="1"/>
</dbReference>
<dbReference type="AlphaFoldDB" id="A0A0B6AXV1"/>
<organism evidence="1 2">
    <name type="scientific">Priestia megaterium (strain ATCC 14581 / DSM 32 / CCUG 1817 / JCM 2506 / NBRC 15308 / NCIMB 9376 / NCTC 10342 / NRRL B-14308 / VKM B-512 / Ford 19)</name>
    <name type="common">Bacillus megaterium</name>
    <dbReference type="NCBI Taxonomy" id="1348623"/>
    <lineage>
        <taxon>Bacteria</taxon>
        <taxon>Bacillati</taxon>
        <taxon>Bacillota</taxon>
        <taxon>Bacilli</taxon>
        <taxon>Bacillales</taxon>
        <taxon>Bacillaceae</taxon>
        <taxon>Priestia</taxon>
    </lineage>
</organism>
<dbReference type="InterPro" id="IPR050744">
    <property type="entry name" value="AI-2_Isomerase_LsrG"/>
</dbReference>
<dbReference type="Pfam" id="PF03992">
    <property type="entry name" value="ABM"/>
    <property type="match status" value="1"/>
</dbReference>